<keyword evidence="1" id="KW-1133">Transmembrane helix</keyword>
<dbReference type="Gene3D" id="3.80.10.10">
    <property type="entry name" value="Ribonuclease Inhibitor"/>
    <property type="match status" value="1"/>
</dbReference>
<comment type="caution">
    <text evidence="2">The sequence shown here is derived from an EMBL/GenBank/DDBJ whole genome shotgun (WGS) entry which is preliminary data.</text>
</comment>
<dbReference type="InterPro" id="IPR032675">
    <property type="entry name" value="LRR_dom_sf"/>
</dbReference>
<reference evidence="2" key="1">
    <citation type="journal article" date="2022" name="Int. J. Mol. Sci.">
        <title>Draft Genome of Tanacetum Coccineum: Genomic Comparison of Closely Related Tanacetum-Family Plants.</title>
        <authorList>
            <person name="Yamashiro T."/>
            <person name="Shiraishi A."/>
            <person name="Nakayama K."/>
            <person name="Satake H."/>
        </authorList>
    </citation>
    <scope>NUCLEOTIDE SEQUENCE</scope>
</reference>
<proteinExistence type="predicted"/>
<evidence type="ECO:0000256" key="1">
    <source>
        <dbReference type="SAM" id="Phobius"/>
    </source>
</evidence>
<evidence type="ECO:0000313" key="3">
    <source>
        <dbReference type="Proteomes" id="UP001151760"/>
    </source>
</evidence>
<name>A0ABQ4X4S8_9ASTR</name>
<sequence>MVIYVTDKEAEKIRKSGKDMMLLPLQLTAATVNLLLVCALRVIRDDAFEGMSLLRRVDLKNNKFTGGILGSLPGLSELRYLEMQNNEFEGVIPDFEQKGLRVNFANNTLSGPIPPRLRNQDLSIFAVLNNFFNVQTFLKGLSITTNIRNVQDMRNFTQDKEFLMDLGRQLAHVFALFVEPKIHARHRALPNCQLHSDGQAAIASYGASSNGGDGRGGVDGSKMVVTMCSGGVDGDGRNGCSGVCRMEMMESRADILGIHSRKMNLMRGIDLKKIADKMNGASGAELKVSS</sequence>
<dbReference type="InterPro" id="IPR001611">
    <property type="entry name" value="Leu-rich_rpt"/>
</dbReference>
<dbReference type="InterPro" id="IPR046959">
    <property type="entry name" value="PRK1-6/SRF4-like"/>
</dbReference>
<keyword evidence="1" id="KW-0472">Membrane</keyword>
<feature type="transmembrane region" description="Helical" evidence="1">
    <location>
        <begin position="21"/>
        <end position="43"/>
    </location>
</feature>
<dbReference type="SUPFAM" id="SSF52058">
    <property type="entry name" value="L domain-like"/>
    <property type="match status" value="1"/>
</dbReference>
<dbReference type="Pfam" id="PF13855">
    <property type="entry name" value="LRR_8"/>
    <property type="match status" value="1"/>
</dbReference>
<dbReference type="PANTHER" id="PTHR48007:SF67">
    <property type="entry name" value="POLLEN RECEPTOR-LIKE KINASE 1"/>
    <property type="match status" value="1"/>
</dbReference>
<dbReference type="EMBL" id="BQNB010009207">
    <property type="protein sequence ID" value="GJS60223.1"/>
    <property type="molecule type" value="Genomic_DNA"/>
</dbReference>
<organism evidence="2 3">
    <name type="scientific">Tanacetum coccineum</name>
    <dbReference type="NCBI Taxonomy" id="301880"/>
    <lineage>
        <taxon>Eukaryota</taxon>
        <taxon>Viridiplantae</taxon>
        <taxon>Streptophyta</taxon>
        <taxon>Embryophyta</taxon>
        <taxon>Tracheophyta</taxon>
        <taxon>Spermatophyta</taxon>
        <taxon>Magnoliopsida</taxon>
        <taxon>eudicotyledons</taxon>
        <taxon>Gunneridae</taxon>
        <taxon>Pentapetalae</taxon>
        <taxon>asterids</taxon>
        <taxon>campanulids</taxon>
        <taxon>Asterales</taxon>
        <taxon>Asteraceae</taxon>
        <taxon>Asteroideae</taxon>
        <taxon>Anthemideae</taxon>
        <taxon>Anthemidinae</taxon>
        <taxon>Tanacetum</taxon>
    </lineage>
</organism>
<dbReference type="PANTHER" id="PTHR48007">
    <property type="entry name" value="LEUCINE-RICH REPEAT RECEPTOR-LIKE PROTEIN KINASE PXC1"/>
    <property type="match status" value="1"/>
</dbReference>
<dbReference type="Gene3D" id="1.10.8.60">
    <property type="match status" value="1"/>
</dbReference>
<dbReference type="Proteomes" id="UP001151760">
    <property type="component" value="Unassembled WGS sequence"/>
</dbReference>
<keyword evidence="3" id="KW-1185">Reference proteome</keyword>
<accession>A0ABQ4X4S8</accession>
<gene>
    <name evidence="2" type="ORF">Tco_0655007</name>
</gene>
<evidence type="ECO:0000313" key="2">
    <source>
        <dbReference type="EMBL" id="GJS60223.1"/>
    </source>
</evidence>
<protein>
    <submittedName>
        <fullName evidence="2">Pollen receptor-like kinase 4</fullName>
    </submittedName>
</protein>
<reference evidence="2" key="2">
    <citation type="submission" date="2022-01" db="EMBL/GenBank/DDBJ databases">
        <authorList>
            <person name="Yamashiro T."/>
            <person name="Shiraishi A."/>
            <person name="Satake H."/>
            <person name="Nakayama K."/>
        </authorList>
    </citation>
    <scope>NUCLEOTIDE SEQUENCE</scope>
</reference>
<keyword evidence="1" id="KW-0812">Transmembrane</keyword>